<feature type="domain" description="Apea-like HEPN" evidence="1">
    <location>
        <begin position="327"/>
        <end position="462"/>
    </location>
</feature>
<organism evidence="3 4">
    <name type="scientific">Teichococcus aerophilus</name>
    <dbReference type="NCBI Taxonomy" id="1224513"/>
    <lineage>
        <taxon>Bacteria</taxon>
        <taxon>Pseudomonadati</taxon>
        <taxon>Pseudomonadota</taxon>
        <taxon>Alphaproteobacteria</taxon>
        <taxon>Acetobacterales</taxon>
        <taxon>Roseomonadaceae</taxon>
        <taxon>Roseomonas</taxon>
    </lineage>
</organism>
<dbReference type="Pfam" id="PF18862">
    <property type="entry name" value="ApeA_NTD1"/>
    <property type="match status" value="1"/>
</dbReference>
<dbReference type="Proteomes" id="UP000626026">
    <property type="component" value="Unassembled WGS sequence"/>
</dbReference>
<accession>A0ABR7RLR7</accession>
<dbReference type="InterPro" id="IPR041223">
    <property type="entry name" value="ApeA_NTD"/>
</dbReference>
<evidence type="ECO:0000313" key="3">
    <source>
        <dbReference type="EMBL" id="MBC9207530.1"/>
    </source>
</evidence>
<evidence type="ECO:0000259" key="2">
    <source>
        <dbReference type="Pfam" id="PF18862"/>
    </source>
</evidence>
<reference evidence="3 4" key="1">
    <citation type="journal article" date="2013" name="Int. J. Syst. Evol. Microbiol.">
        <title>Roseomonas aerophila sp. nov., isolated from air.</title>
        <authorList>
            <person name="Kim S.J."/>
            <person name="Weon H.Y."/>
            <person name="Ahn J.H."/>
            <person name="Hong S.B."/>
            <person name="Seok S.J."/>
            <person name="Whang K.S."/>
            <person name="Kwon S.W."/>
        </authorList>
    </citation>
    <scope>NUCLEOTIDE SEQUENCE [LARGE SCALE GENOMIC DNA]</scope>
    <source>
        <strain evidence="3 4">NBRC 108923</strain>
    </source>
</reference>
<dbReference type="Pfam" id="PF18739">
    <property type="entry name" value="HEPN_Apea"/>
    <property type="match status" value="1"/>
</dbReference>
<evidence type="ECO:0008006" key="5">
    <source>
        <dbReference type="Google" id="ProtNLM"/>
    </source>
</evidence>
<evidence type="ECO:0000259" key="1">
    <source>
        <dbReference type="Pfam" id="PF18739"/>
    </source>
</evidence>
<dbReference type="InterPro" id="IPR041229">
    <property type="entry name" value="HEPN_Apea"/>
</dbReference>
<dbReference type="EMBL" id="JACTVA010000018">
    <property type="protein sequence ID" value="MBC9207530.1"/>
    <property type="molecule type" value="Genomic_DNA"/>
</dbReference>
<comment type="caution">
    <text evidence="3">The sequence shown here is derived from an EMBL/GenBank/DDBJ whole genome shotgun (WGS) entry which is preliminary data.</text>
</comment>
<evidence type="ECO:0000313" key="4">
    <source>
        <dbReference type="Proteomes" id="UP000626026"/>
    </source>
</evidence>
<dbReference type="RefSeq" id="WP_187784691.1">
    <property type="nucleotide sequence ID" value="NZ_JACTVA010000018.1"/>
</dbReference>
<name>A0ABR7RLR7_9PROT</name>
<keyword evidence="4" id="KW-1185">Reference proteome</keyword>
<proteinExistence type="predicted"/>
<sequence length="501" mass="55586">MQPVDLKKFKVEKNFCLITLESGRKISGEFKLDGLDSYVEMHDSSEILSEIETQRNFFAVSRDGTRISFLNTIVRSRQTRHIGGERIYTVSAYPHIVAFGTEHITSSTSVSSLGFLLNDAEAIYHDINAFGTAIDPKRHIDGLLAQYADSTSQKIAAGPHPKIFFYSGNSNIVSAETTMGTITASHRISFSLPGPVGFSLTSEIYTQVDFPGPVPIDASMLKLFTLLRFFEVVAGRRQKILDMYVLLEGDPYPTEISLYPCQGVVKGDAHGASPSPQDLPINGGLDPVNFGSVLSNWLTFDASRSDARSQFSSGFSQGNRYNNQRLVNAANMFDILPADALPSDEPIDPELVEARDAAKKLFKKLPPSIERDSVLGALGRLGHKNLKQKVRHRVEIVQHAAGAHLPDLHLVTDEAVNCRNHYVHGTPGKIDYSGAAAPCLPFLTDTLEFVFATSEFIEAGWDFKEWRQRGTTMAHPWGAYVVDYRDRLRRLKSFFPVITKK</sequence>
<feature type="domain" description="ApeA N-terminal" evidence="2">
    <location>
        <begin position="24"/>
        <end position="297"/>
    </location>
</feature>
<gene>
    <name evidence="3" type="ORF">IBL26_11855</name>
</gene>
<protein>
    <recommendedName>
        <fullName evidence="5">ApeA N-terminal domain-containing protein</fullName>
    </recommendedName>
</protein>